<evidence type="ECO:0000256" key="1">
    <source>
        <dbReference type="SAM" id="MobiDB-lite"/>
    </source>
</evidence>
<evidence type="ECO:0000313" key="2">
    <source>
        <dbReference type="EMBL" id="QJA58807.1"/>
    </source>
</evidence>
<sequence>MIGALLSADKDPMRGLQVGERIAQPFLKQQALAGLPEAARPYVAAGVSPPESTLPQRMITPEQAKAWGIPEGTPAAMAGGMIQLKSQEKMAAAELASLEKREKMRKTKEDAFSKYGPMWLQATTLLREKPNITDTELWQVAEEAAEKQWKQVGMWGKTVGRVLGQGNKDDLRAAIFKNLQGERNKTQSSFDSIERMRNFLGGMVFGEETLPPAPTVPITGVLPTVAPSVTRPDIPAPVPTAPPVKEEPPPKGAPEEKADSALTSKAIIQFRRLKAKEGDFAARERFEIMKKKLEAAGVDTIKLHKTVYGKDIRSRLSAPPPEWAAQEKMKKFLFEMGEPRRRQEKRTEEFKGKLEKRRKEAKTEWEAMTPEERKEASRKWHEEQEREREKLRRGF</sequence>
<protein>
    <submittedName>
        <fullName evidence="2">Uncharacterized protein</fullName>
    </submittedName>
</protein>
<feature type="region of interest" description="Disordered" evidence="1">
    <location>
        <begin position="232"/>
        <end position="260"/>
    </location>
</feature>
<reference evidence="2" key="1">
    <citation type="submission" date="2020-03" db="EMBL/GenBank/DDBJ databases">
        <title>The deep terrestrial virosphere.</title>
        <authorList>
            <person name="Holmfeldt K."/>
            <person name="Nilsson E."/>
            <person name="Simone D."/>
            <person name="Lopez-Fernandez M."/>
            <person name="Wu X."/>
            <person name="de Brujin I."/>
            <person name="Lundin D."/>
            <person name="Andersson A."/>
            <person name="Bertilsson S."/>
            <person name="Dopson M."/>
        </authorList>
    </citation>
    <scope>NUCLEOTIDE SEQUENCE</scope>
    <source>
        <strain evidence="2">MM415B01405</strain>
    </source>
</reference>
<gene>
    <name evidence="2" type="ORF">MM415B01405_0002</name>
</gene>
<organism evidence="2">
    <name type="scientific">viral metagenome</name>
    <dbReference type="NCBI Taxonomy" id="1070528"/>
    <lineage>
        <taxon>unclassified sequences</taxon>
        <taxon>metagenomes</taxon>
        <taxon>organismal metagenomes</taxon>
    </lineage>
</organism>
<feature type="region of interest" description="Disordered" evidence="1">
    <location>
        <begin position="335"/>
        <end position="395"/>
    </location>
</feature>
<proteinExistence type="predicted"/>
<feature type="compositionally biased region" description="Basic and acidic residues" evidence="1">
    <location>
        <begin position="244"/>
        <end position="259"/>
    </location>
</feature>
<accession>A0A6M3IP16</accession>
<name>A0A6M3IP16_9ZZZZ</name>
<dbReference type="EMBL" id="MT141340">
    <property type="protein sequence ID" value="QJA58807.1"/>
    <property type="molecule type" value="Genomic_DNA"/>
</dbReference>
<dbReference type="AlphaFoldDB" id="A0A6M3IP16"/>